<dbReference type="PANTHER" id="PTHR28259">
    <property type="entry name" value="FLUORIDE EXPORT PROTEIN 1-RELATED"/>
    <property type="match status" value="1"/>
</dbReference>
<accession>A0A916W2T7</accession>
<keyword evidence="5 12" id="KW-1133">Transmembrane helix</keyword>
<dbReference type="EMBL" id="BMKB01000009">
    <property type="protein sequence ID" value="GGA62859.1"/>
    <property type="molecule type" value="Genomic_DNA"/>
</dbReference>
<protein>
    <recommendedName>
        <fullName evidence="12">Fluoride-specific ion channel FluC</fullName>
    </recommendedName>
</protein>
<evidence type="ECO:0000256" key="2">
    <source>
        <dbReference type="ARBA" id="ARBA00022475"/>
    </source>
</evidence>
<keyword evidence="2 12" id="KW-1003">Cell membrane</keyword>
<evidence type="ECO:0000256" key="1">
    <source>
        <dbReference type="ARBA" id="ARBA00004651"/>
    </source>
</evidence>
<feature type="transmembrane region" description="Helical" evidence="12">
    <location>
        <begin position="109"/>
        <end position="133"/>
    </location>
</feature>
<sequence>MAGQVLGEYLSHFLIVFAGGAIGGIARLLISNNVAARFGHAAYGTFAVNVSGATLIGIGAGLIGAPSSSPANFLWLLLISGVLGSYTTVSSFSLQTLQLFHDKRTSAAMLNIVGSFMACIGAAAIAWCLTLILSGGTQW</sequence>
<organism evidence="13 14">
    <name type="scientific">Pelagibacterium lentulum</name>
    <dbReference type="NCBI Taxonomy" id="2029865"/>
    <lineage>
        <taxon>Bacteria</taxon>
        <taxon>Pseudomonadati</taxon>
        <taxon>Pseudomonadota</taxon>
        <taxon>Alphaproteobacteria</taxon>
        <taxon>Hyphomicrobiales</taxon>
        <taxon>Devosiaceae</taxon>
        <taxon>Pelagibacterium</taxon>
    </lineage>
</organism>
<evidence type="ECO:0000256" key="7">
    <source>
        <dbReference type="ARBA" id="ARBA00023065"/>
    </source>
</evidence>
<evidence type="ECO:0000256" key="9">
    <source>
        <dbReference type="ARBA" id="ARBA00023303"/>
    </source>
</evidence>
<evidence type="ECO:0000256" key="3">
    <source>
        <dbReference type="ARBA" id="ARBA00022519"/>
    </source>
</evidence>
<dbReference type="GO" id="GO:0005886">
    <property type="term" value="C:plasma membrane"/>
    <property type="evidence" value="ECO:0007669"/>
    <property type="project" value="UniProtKB-SubCell"/>
</dbReference>
<feature type="binding site" evidence="12">
    <location>
        <position position="84"/>
    </location>
    <ligand>
        <name>Na(+)</name>
        <dbReference type="ChEBI" id="CHEBI:29101"/>
        <note>structural</note>
    </ligand>
</feature>
<keyword evidence="8 12" id="KW-0472">Membrane</keyword>
<evidence type="ECO:0000256" key="10">
    <source>
        <dbReference type="ARBA" id="ARBA00035120"/>
    </source>
</evidence>
<dbReference type="Pfam" id="PF02537">
    <property type="entry name" value="CRCB"/>
    <property type="match status" value="1"/>
</dbReference>
<feature type="transmembrane region" description="Helical" evidence="12">
    <location>
        <begin position="42"/>
        <end position="63"/>
    </location>
</feature>
<name>A0A916W2T7_9HYPH</name>
<dbReference type="HAMAP" id="MF_00454">
    <property type="entry name" value="FluC"/>
    <property type="match status" value="1"/>
</dbReference>
<dbReference type="PANTHER" id="PTHR28259:SF1">
    <property type="entry name" value="FLUORIDE EXPORT PROTEIN 1-RELATED"/>
    <property type="match status" value="1"/>
</dbReference>
<dbReference type="InterPro" id="IPR003691">
    <property type="entry name" value="FluC"/>
</dbReference>
<dbReference type="OrthoDB" id="9806299at2"/>
<keyword evidence="9 12" id="KW-0407">Ion channel</keyword>
<feature type="transmembrane region" description="Helical" evidence="12">
    <location>
        <begin position="75"/>
        <end position="97"/>
    </location>
</feature>
<dbReference type="GO" id="GO:0062054">
    <property type="term" value="F:fluoride channel activity"/>
    <property type="evidence" value="ECO:0007669"/>
    <property type="project" value="UniProtKB-UniRule"/>
</dbReference>
<evidence type="ECO:0000313" key="14">
    <source>
        <dbReference type="Proteomes" id="UP000596977"/>
    </source>
</evidence>
<dbReference type="GO" id="GO:0046872">
    <property type="term" value="F:metal ion binding"/>
    <property type="evidence" value="ECO:0007669"/>
    <property type="project" value="UniProtKB-KW"/>
</dbReference>
<evidence type="ECO:0000256" key="12">
    <source>
        <dbReference type="HAMAP-Rule" id="MF_00454"/>
    </source>
</evidence>
<gene>
    <name evidence="13" type="primary">crcB2</name>
    <name evidence="12" type="synonym">crcB</name>
    <name evidence="12" type="synonym">fluC</name>
    <name evidence="13" type="ORF">GCM10011499_36550</name>
</gene>
<comment type="activity regulation">
    <text evidence="12">Na(+) is not transported, but it plays an essential structural role and its presence is essential for fluoride channel function.</text>
</comment>
<evidence type="ECO:0000256" key="8">
    <source>
        <dbReference type="ARBA" id="ARBA00023136"/>
    </source>
</evidence>
<keyword evidence="7 12" id="KW-0406">Ion transport</keyword>
<keyword evidence="3" id="KW-0997">Cell inner membrane</keyword>
<dbReference type="AlphaFoldDB" id="A0A916W2T7"/>
<comment type="caution">
    <text evidence="13">The sequence shown here is derived from an EMBL/GenBank/DDBJ whole genome shotgun (WGS) entry which is preliminary data.</text>
</comment>
<evidence type="ECO:0000256" key="5">
    <source>
        <dbReference type="ARBA" id="ARBA00022989"/>
    </source>
</evidence>
<evidence type="ECO:0000256" key="11">
    <source>
        <dbReference type="ARBA" id="ARBA00035585"/>
    </source>
</evidence>
<feature type="binding site" evidence="12">
    <location>
        <position position="87"/>
    </location>
    <ligand>
        <name>Na(+)</name>
        <dbReference type="ChEBI" id="CHEBI:29101"/>
        <note>structural</note>
    </ligand>
</feature>
<dbReference type="Proteomes" id="UP000596977">
    <property type="component" value="Unassembled WGS sequence"/>
</dbReference>
<comment type="similarity">
    <text evidence="10 12">Belongs to the fluoride channel Fluc/FEX (TC 1.A.43) family.</text>
</comment>
<feature type="transmembrane region" description="Helical" evidence="12">
    <location>
        <begin position="12"/>
        <end position="30"/>
    </location>
</feature>
<keyword evidence="12" id="KW-0479">Metal-binding</keyword>
<comment type="subcellular location">
    <subcellularLocation>
        <location evidence="1 12">Cell membrane</location>
        <topology evidence="1 12">Multi-pass membrane protein</topology>
    </subcellularLocation>
</comment>
<evidence type="ECO:0000256" key="6">
    <source>
        <dbReference type="ARBA" id="ARBA00023053"/>
    </source>
</evidence>
<evidence type="ECO:0000256" key="4">
    <source>
        <dbReference type="ARBA" id="ARBA00022692"/>
    </source>
</evidence>
<keyword evidence="4 12" id="KW-0812">Transmembrane</keyword>
<reference evidence="13 14" key="1">
    <citation type="journal article" date="2014" name="Int. J. Syst. Evol. Microbiol.">
        <title>Complete genome sequence of Corynebacterium casei LMG S-19264T (=DSM 44701T), isolated from a smear-ripened cheese.</title>
        <authorList>
            <consortium name="US DOE Joint Genome Institute (JGI-PGF)"/>
            <person name="Walter F."/>
            <person name="Albersmeier A."/>
            <person name="Kalinowski J."/>
            <person name="Ruckert C."/>
        </authorList>
    </citation>
    <scope>NUCLEOTIDE SEQUENCE [LARGE SCALE GENOMIC DNA]</scope>
    <source>
        <strain evidence="13 14">CGMCC 1.15896</strain>
    </source>
</reference>
<keyword evidence="12" id="KW-0813">Transport</keyword>
<dbReference type="GO" id="GO:0140114">
    <property type="term" value="P:cellular detoxification of fluoride"/>
    <property type="evidence" value="ECO:0007669"/>
    <property type="project" value="UniProtKB-UniRule"/>
</dbReference>
<keyword evidence="6 12" id="KW-0915">Sodium</keyword>
<proteinExistence type="inferred from homology"/>
<keyword evidence="14" id="KW-1185">Reference proteome</keyword>
<comment type="catalytic activity">
    <reaction evidence="11">
        <text>fluoride(in) = fluoride(out)</text>
        <dbReference type="Rhea" id="RHEA:76159"/>
        <dbReference type="ChEBI" id="CHEBI:17051"/>
    </reaction>
    <physiologicalReaction direction="left-to-right" evidence="11">
        <dbReference type="Rhea" id="RHEA:76160"/>
    </physiologicalReaction>
</comment>
<evidence type="ECO:0000313" key="13">
    <source>
        <dbReference type="EMBL" id="GGA62859.1"/>
    </source>
</evidence>
<comment type="function">
    <text evidence="12">Fluoride-specific ion channel. Important for reducing fluoride concentration in the cell, thus reducing its toxicity.</text>
</comment>